<organism evidence="1 2">
    <name type="scientific">Taxus chinensis</name>
    <name type="common">Chinese yew</name>
    <name type="synonym">Taxus wallichiana var. chinensis</name>
    <dbReference type="NCBI Taxonomy" id="29808"/>
    <lineage>
        <taxon>Eukaryota</taxon>
        <taxon>Viridiplantae</taxon>
        <taxon>Streptophyta</taxon>
        <taxon>Embryophyta</taxon>
        <taxon>Tracheophyta</taxon>
        <taxon>Spermatophyta</taxon>
        <taxon>Pinopsida</taxon>
        <taxon>Pinidae</taxon>
        <taxon>Conifers II</taxon>
        <taxon>Cupressales</taxon>
        <taxon>Taxaceae</taxon>
        <taxon>Taxus</taxon>
    </lineage>
</organism>
<comment type="caution">
    <text evidence="1">The sequence shown here is derived from an EMBL/GenBank/DDBJ whole genome shotgun (WGS) entry which is preliminary data.</text>
</comment>
<dbReference type="Proteomes" id="UP000824469">
    <property type="component" value="Unassembled WGS sequence"/>
</dbReference>
<proteinExistence type="predicted"/>
<dbReference type="AlphaFoldDB" id="A0AA38GD31"/>
<feature type="non-terminal residue" evidence="1">
    <location>
        <position position="50"/>
    </location>
</feature>
<evidence type="ECO:0000313" key="1">
    <source>
        <dbReference type="EMBL" id="KAH9319217.1"/>
    </source>
</evidence>
<accession>A0AA38GD31</accession>
<name>A0AA38GD31_TAXCH</name>
<protein>
    <submittedName>
        <fullName evidence="1">Uncharacterized protein</fullName>
    </submittedName>
</protein>
<keyword evidence="2" id="KW-1185">Reference proteome</keyword>
<evidence type="ECO:0000313" key="2">
    <source>
        <dbReference type="Proteomes" id="UP000824469"/>
    </source>
</evidence>
<reference evidence="1 2" key="1">
    <citation type="journal article" date="2021" name="Nat. Plants">
        <title>The Taxus genome provides insights into paclitaxel biosynthesis.</title>
        <authorList>
            <person name="Xiong X."/>
            <person name="Gou J."/>
            <person name="Liao Q."/>
            <person name="Li Y."/>
            <person name="Zhou Q."/>
            <person name="Bi G."/>
            <person name="Li C."/>
            <person name="Du R."/>
            <person name="Wang X."/>
            <person name="Sun T."/>
            <person name="Guo L."/>
            <person name="Liang H."/>
            <person name="Lu P."/>
            <person name="Wu Y."/>
            <person name="Zhang Z."/>
            <person name="Ro D.K."/>
            <person name="Shang Y."/>
            <person name="Huang S."/>
            <person name="Yan J."/>
        </authorList>
    </citation>
    <scope>NUCLEOTIDE SEQUENCE [LARGE SCALE GENOMIC DNA]</scope>
    <source>
        <strain evidence="1">Ta-2019</strain>
    </source>
</reference>
<gene>
    <name evidence="1" type="ORF">KI387_020986</name>
</gene>
<feature type="non-terminal residue" evidence="1">
    <location>
        <position position="1"/>
    </location>
</feature>
<dbReference type="EMBL" id="JAHRHJ020000004">
    <property type="protein sequence ID" value="KAH9319217.1"/>
    <property type="molecule type" value="Genomic_DNA"/>
</dbReference>
<sequence>MHVKMGVQHIWSFTEAGHGKGEHDGVRGMCEKRSLAREELKYKDGAKLKD</sequence>